<dbReference type="Proteomes" id="UP001597601">
    <property type="component" value="Unassembled WGS sequence"/>
</dbReference>
<reference evidence="2" key="1">
    <citation type="journal article" date="2019" name="Int. J. Syst. Evol. Microbiol.">
        <title>The Global Catalogue of Microorganisms (GCM) 10K type strain sequencing project: providing services to taxonomists for standard genome sequencing and annotation.</title>
        <authorList>
            <consortium name="The Broad Institute Genomics Platform"/>
            <consortium name="The Broad Institute Genome Sequencing Center for Infectious Disease"/>
            <person name="Wu L."/>
            <person name="Ma J."/>
        </authorList>
    </citation>
    <scope>NUCLEOTIDE SEQUENCE [LARGE SCALE GENOMIC DNA]</scope>
    <source>
        <strain evidence="2">KCTC 52232</strain>
    </source>
</reference>
<name>A0ABW5XT02_9SPHI</name>
<keyword evidence="2" id="KW-1185">Reference proteome</keyword>
<proteinExistence type="predicted"/>
<sequence>MKTINQKPATSKLVAKFDNELKEIIMNDLRAIKGVKNNFLKLIWNEQLSVA</sequence>
<dbReference type="EMBL" id="JBHUON010000015">
    <property type="protein sequence ID" value="MFD2865575.1"/>
    <property type="molecule type" value="Genomic_DNA"/>
</dbReference>
<protein>
    <submittedName>
        <fullName evidence="1">Uncharacterized protein</fullName>
    </submittedName>
</protein>
<evidence type="ECO:0000313" key="2">
    <source>
        <dbReference type="Proteomes" id="UP001597601"/>
    </source>
</evidence>
<organism evidence="1 2">
    <name type="scientific">Mucilaginibacter antarcticus</name>
    <dbReference type="NCBI Taxonomy" id="1855725"/>
    <lineage>
        <taxon>Bacteria</taxon>
        <taxon>Pseudomonadati</taxon>
        <taxon>Bacteroidota</taxon>
        <taxon>Sphingobacteriia</taxon>
        <taxon>Sphingobacteriales</taxon>
        <taxon>Sphingobacteriaceae</taxon>
        <taxon>Mucilaginibacter</taxon>
    </lineage>
</organism>
<dbReference type="RefSeq" id="WP_377128142.1">
    <property type="nucleotide sequence ID" value="NZ_JBHUHN010000001.1"/>
</dbReference>
<gene>
    <name evidence="1" type="ORF">ACFSYC_12815</name>
</gene>
<accession>A0ABW5XT02</accession>
<comment type="caution">
    <text evidence="1">The sequence shown here is derived from an EMBL/GenBank/DDBJ whole genome shotgun (WGS) entry which is preliminary data.</text>
</comment>
<evidence type="ECO:0000313" key="1">
    <source>
        <dbReference type="EMBL" id="MFD2865575.1"/>
    </source>
</evidence>